<evidence type="ECO:0000313" key="3">
    <source>
        <dbReference type="Proteomes" id="UP000193920"/>
    </source>
</evidence>
<dbReference type="AlphaFoldDB" id="A0A1Y2BAK6"/>
<dbReference type="EMBL" id="MCOG01000167">
    <property type="protein sequence ID" value="ORY31882.1"/>
    <property type="molecule type" value="Genomic_DNA"/>
</dbReference>
<dbReference type="Proteomes" id="UP000193920">
    <property type="component" value="Unassembled WGS sequence"/>
</dbReference>
<gene>
    <name evidence="2" type="ORF">LY90DRAFT_512363</name>
</gene>
<accession>A0A1Y2BAK6</accession>
<evidence type="ECO:0000313" key="2">
    <source>
        <dbReference type="EMBL" id="ORY31882.1"/>
    </source>
</evidence>
<organism evidence="2 3">
    <name type="scientific">Neocallimastix californiae</name>
    <dbReference type="NCBI Taxonomy" id="1754190"/>
    <lineage>
        <taxon>Eukaryota</taxon>
        <taxon>Fungi</taxon>
        <taxon>Fungi incertae sedis</taxon>
        <taxon>Chytridiomycota</taxon>
        <taxon>Chytridiomycota incertae sedis</taxon>
        <taxon>Neocallimastigomycetes</taxon>
        <taxon>Neocallimastigales</taxon>
        <taxon>Neocallimastigaceae</taxon>
        <taxon>Neocallimastix</taxon>
    </lineage>
</organism>
<evidence type="ECO:0000256" key="1">
    <source>
        <dbReference type="SAM" id="SignalP"/>
    </source>
</evidence>
<comment type="caution">
    <text evidence="2">The sequence shown here is derived from an EMBL/GenBank/DDBJ whole genome shotgun (WGS) entry which is preliminary data.</text>
</comment>
<dbReference type="STRING" id="1754190.A0A1Y2BAK6"/>
<feature type="chain" id="PRO_5012643790" evidence="1">
    <location>
        <begin position="25"/>
        <end position="175"/>
    </location>
</feature>
<name>A0A1Y2BAK6_9FUNG</name>
<sequence length="175" mass="20213">MKSGFFKILSLASVALFNIKKSFAYDEFLANTTRAEFFELTDFKIPTITINLSDEDYENFIIGTECSRDCSPTFLKRNEACYTASWVDLDEALRIAIEKKYIDIESIKKNSNDYQLVQDVIDNKSHKLNLKEFENLVVSHSDFTLEKIMAINYGLYEFQRKDLDATASMTFELDG</sequence>
<protein>
    <submittedName>
        <fullName evidence="2">Uncharacterized protein</fullName>
    </submittedName>
</protein>
<keyword evidence="3" id="KW-1185">Reference proteome</keyword>
<reference evidence="2 3" key="1">
    <citation type="submission" date="2016-08" db="EMBL/GenBank/DDBJ databases">
        <title>A Parts List for Fungal Cellulosomes Revealed by Comparative Genomics.</title>
        <authorList>
            <consortium name="DOE Joint Genome Institute"/>
            <person name="Haitjema C.H."/>
            <person name="Gilmore S.P."/>
            <person name="Henske J.K."/>
            <person name="Solomon K.V."/>
            <person name="De Groot R."/>
            <person name="Kuo A."/>
            <person name="Mondo S.J."/>
            <person name="Salamov A.A."/>
            <person name="Labutti K."/>
            <person name="Zhao Z."/>
            <person name="Chiniquy J."/>
            <person name="Barry K."/>
            <person name="Brewer H.M."/>
            <person name="Purvine S.O."/>
            <person name="Wright A.T."/>
            <person name="Boxma B."/>
            <person name="Van Alen T."/>
            <person name="Hackstein J.H."/>
            <person name="Baker S.E."/>
            <person name="Grigoriev I.V."/>
            <person name="O'Malley M.A."/>
        </authorList>
    </citation>
    <scope>NUCLEOTIDE SEQUENCE [LARGE SCALE GENOMIC DNA]</scope>
    <source>
        <strain evidence="2 3">G1</strain>
    </source>
</reference>
<keyword evidence="1" id="KW-0732">Signal</keyword>
<feature type="signal peptide" evidence="1">
    <location>
        <begin position="1"/>
        <end position="24"/>
    </location>
</feature>
<proteinExistence type="predicted"/>